<dbReference type="Gene3D" id="2.60.120.200">
    <property type="match status" value="1"/>
</dbReference>
<dbReference type="InterPro" id="IPR051560">
    <property type="entry name" value="MAM_domain-containing"/>
</dbReference>
<reference evidence="2" key="1">
    <citation type="submission" date="2021-02" db="EMBL/GenBank/DDBJ databases">
        <authorList>
            <person name="Nowell W R."/>
        </authorList>
    </citation>
    <scope>NUCLEOTIDE SEQUENCE</scope>
</reference>
<name>A0A820IIH8_9BILA</name>
<dbReference type="SMART" id="SM00137">
    <property type="entry name" value="MAM"/>
    <property type="match status" value="1"/>
</dbReference>
<dbReference type="EMBL" id="CAJOBE010036977">
    <property type="protein sequence ID" value="CAF4312890.1"/>
    <property type="molecule type" value="Genomic_DNA"/>
</dbReference>
<evidence type="ECO:0000313" key="3">
    <source>
        <dbReference type="Proteomes" id="UP000663874"/>
    </source>
</evidence>
<dbReference type="InterPro" id="IPR000998">
    <property type="entry name" value="MAM_dom"/>
</dbReference>
<accession>A0A820IIH8</accession>
<feature type="non-terminal residue" evidence="2">
    <location>
        <position position="1"/>
    </location>
</feature>
<dbReference type="CDD" id="cd06263">
    <property type="entry name" value="MAM"/>
    <property type="match status" value="1"/>
</dbReference>
<dbReference type="InterPro" id="IPR013320">
    <property type="entry name" value="ConA-like_dom_sf"/>
</dbReference>
<protein>
    <recommendedName>
        <fullName evidence="1">MAM domain-containing protein</fullName>
    </recommendedName>
</protein>
<dbReference type="SUPFAM" id="SSF49899">
    <property type="entry name" value="Concanavalin A-like lectins/glucanases"/>
    <property type="match status" value="1"/>
</dbReference>
<organism evidence="2 3">
    <name type="scientific">Rotaria sordida</name>
    <dbReference type="NCBI Taxonomy" id="392033"/>
    <lineage>
        <taxon>Eukaryota</taxon>
        <taxon>Metazoa</taxon>
        <taxon>Spiralia</taxon>
        <taxon>Gnathifera</taxon>
        <taxon>Rotifera</taxon>
        <taxon>Eurotatoria</taxon>
        <taxon>Bdelloidea</taxon>
        <taxon>Philodinida</taxon>
        <taxon>Philodinidae</taxon>
        <taxon>Rotaria</taxon>
    </lineage>
</organism>
<proteinExistence type="predicted"/>
<comment type="caution">
    <text evidence="2">The sequence shown here is derived from an EMBL/GenBank/DDBJ whole genome shotgun (WGS) entry which is preliminary data.</text>
</comment>
<feature type="non-terminal residue" evidence="2">
    <location>
        <position position="202"/>
    </location>
</feature>
<dbReference type="Proteomes" id="UP000663874">
    <property type="component" value="Unassembled WGS sequence"/>
</dbReference>
<dbReference type="PROSITE" id="PS50060">
    <property type="entry name" value="MAM_2"/>
    <property type="match status" value="1"/>
</dbReference>
<feature type="domain" description="MAM" evidence="1">
    <location>
        <begin position="15"/>
        <end position="174"/>
    </location>
</feature>
<evidence type="ECO:0000313" key="2">
    <source>
        <dbReference type="EMBL" id="CAF4312890.1"/>
    </source>
</evidence>
<gene>
    <name evidence="2" type="ORF">FNK824_LOCUS41058</name>
</gene>
<evidence type="ECO:0000259" key="1">
    <source>
        <dbReference type="PROSITE" id="PS50060"/>
    </source>
</evidence>
<dbReference type="Pfam" id="PF00629">
    <property type="entry name" value="MAM"/>
    <property type="match status" value="1"/>
</dbReference>
<dbReference type="PANTHER" id="PTHR23282">
    <property type="entry name" value="APICAL ENDOSOMAL GLYCOPROTEIN PRECURSOR"/>
    <property type="match status" value="1"/>
</dbReference>
<dbReference type="AlphaFoldDB" id="A0A820IIH8"/>
<dbReference type="PANTHER" id="PTHR23282:SF101">
    <property type="entry name" value="MAM DOMAIN-CONTAINING PROTEIN"/>
    <property type="match status" value="1"/>
</dbReference>
<sequence>VDDLAFNQGPCPVSTVCDFETSDLCSYVNDPTNTIDWKRFQAGTDSSLPSVDVTYSSSHGHFMLLKSDNPSRIGNGRLLTPNYPDTSGSCIKWYMLLENTATLNIRTYGFGAINSNILYTIHGTHGNQWKLAQTTVRSGSSYQVVFEGILNNTNNTLDFIAIDDIEIKSGVCDELGSCDFEKDLCSFQYLKADFDWKRTAYN</sequence>
<dbReference type="GO" id="GO:0016020">
    <property type="term" value="C:membrane"/>
    <property type="evidence" value="ECO:0007669"/>
    <property type="project" value="InterPro"/>
</dbReference>